<dbReference type="InterPro" id="IPR000110">
    <property type="entry name" value="Ribosomal_bS1"/>
</dbReference>
<evidence type="ECO:0000256" key="2">
    <source>
        <dbReference type="ARBA" id="ARBA00022737"/>
    </source>
</evidence>
<feature type="domain" description="S1 motif" evidence="8">
    <location>
        <begin position="382"/>
        <end position="452"/>
    </location>
</feature>
<dbReference type="AlphaFoldDB" id="A0A261UJ09"/>
<dbReference type="CDD" id="cd04465">
    <property type="entry name" value="S1_RPS1_repeat_ec2_hs2"/>
    <property type="match status" value="1"/>
</dbReference>
<dbReference type="GO" id="GO:0006412">
    <property type="term" value="P:translation"/>
    <property type="evidence" value="ECO:0007669"/>
    <property type="project" value="InterPro"/>
</dbReference>
<dbReference type="NCBIfam" id="NF004952">
    <property type="entry name" value="PRK06299.1-2"/>
    <property type="match status" value="1"/>
</dbReference>
<dbReference type="CDD" id="cd05687">
    <property type="entry name" value="S1_RPS1_repeat_ec1_hs1"/>
    <property type="match status" value="1"/>
</dbReference>
<evidence type="ECO:0000256" key="7">
    <source>
        <dbReference type="ARBA" id="ARBA00035517"/>
    </source>
</evidence>
<dbReference type="PANTHER" id="PTHR10724">
    <property type="entry name" value="30S RIBOSOMAL PROTEIN S1"/>
    <property type="match status" value="1"/>
</dbReference>
<dbReference type="CDD" id="cd05689">
    <property type="entry name" value="S1_RPS1_repeat_ec4"/>
    <property type="match status" value="1"/>
</dbReference>
<feature type="domain" description="S1 motif" evidence="8">
    <location>
        <begin position="123"/>
        <end position="189"/>
    </location>
</feature>
<dbReference type="InterPro" id="IPR050437">
    <property type="entry name" value="Ribos_protein_bS1-like"/>
</dbReference>
<dbReference type="NCBIfam" id="NF004954">
    <property type="entry name" value="PRK06299.1-4"/>
    <property type="match status" value="1"/>
</dbReference>
<dbReference type="CDD" id="cd05691">
    <property type="entry name" value="S1_RPS1_repeat_ec6"/>
    <property type="match status" value="1"/>
</dbReference>
<dbReference type="OrthoDB" id="9804077at2"/>
<feature type="domain" description="S1 motif" evidence="8">
    <location>
        <begin position="469"/>
        <end position="538"/>
    </location>
</feature>
<dbReference type="Gene3D" id="2.40.50.140">
    <property type="entry name" value="Nucleic acid-binding proteins"/>
    <property type="match status" value="6"/>
</dbReference>
<keyword evidence="2" id="KW-0677">Repeat</keyword>
<evidence type="ECO:0000256" key="4">
    <source>
        <dbReference type="ARBA" id="ARBA00022980"/>
    </source>
</evidence>
<proteinExistence type="inferred from homology"/>
<dbReference type="SUPFAM" id="SSF50249">
    <property type="entry name" value="Nucleic acid-binding proteins"/>
    <property type="match status" value="6"/>
</dbReference>
<organism evidence="9 10">
    <name type="scientific">Bordetella genomosp. 11</name>
    <dbReference type="NCBI Taxonomy" id="1416808"/>
    <lineage>
        <taxon>Bacteria</taxon>
        <taxon>Pseudomonadati</taxon>
        <taxon>Pseudomonadota</taxon>
        <taxon>Betaproteobacteria</taxon>
        <taxon>Burkholderiales</taxon>
        <taxon>Alcaligenaceae</taxon>
        <taxon>Bordetella</taxon>
    </lineage>
</organism>
<dbReference type="Proteomes" id="UP000215767">
    <property type="component" value="Unassembled WGS sequence"/>
</dbReference>
<keyword evidence="10" id="KW-1185">Reference proteome</keyword>
<evidence type="ECO:0000256" key="3">
    <source>
        <dbReference type="ARBA" id="ARBA00022884"/>
    </source>
</evidence>
<dbReference type="PANTHER" id="PTHR10724:SF7">
    <property type="entry name" value="SMALL RIBOSOMAL SUBUNIT PROTEIN BS1C"/>
    <property type="match status" value="1"/>
</dbReference>
<dbReference type="GO" id="GO:0003729">
    <property type="term" value="F:mRNA binding"/>
    <property type="evidence" value="ECO:0007669"/>
    <property type="project" value="TreeGrafter"/>
</dbReference>
<protein>
    <recommendedName>
        <fullName evidence="6">Small ribosomal subunit protein bS1</fullName>
    </recommendedName>
    <alternativeName>
        <fullName evidence="7">30S ribosomal protein S1</fullName>
    </alternativeName>
</protein>
<feature type="domain" description="S1 motif" evidence="8">
    <location>
        <begin position="295"/>
        <end position="365"/>
    </location>
</feature>
<evidence type="ECO:0000313" key="10">
    <source>
        <dbReference type="Proteomes" id="UP000215767"/>
    </source>
</evidence>
<evidence type="ECO:0000259" key="8">
    <source>
        <dbReference type="PROSITE" id="PS50126"/>
    </source>
</evidence>
<name>A0A261UJ09_9BORD</name>
<dbReference type="InterPro" id="IPR012340">
    <property type="entry name" value="NA-bd_OB-fold"/>
</dbReference>
<gene>
    <name evidence="9" type="ORF">CAL28_19785</name>
</gene>
<dbReference type="GO" id="GO:0022627">
    <property type="term" value="C:cytosolic small ribosomal subunit"/>
    <property type="evidence" value="ECO:0007669"/>
    <property type="project" value="TreeGrafter"/>
</dbReference>
<keyword evidence="5" id="KW-0687">Ribonucleoprotein</keyword>
<dbReference type="CDD" id="cd05688">
    <property type="entry name" value="S1_RPS1_repeat_ec3"/>
    <property type="match status" value="1"/>
</dbReference>
<dbReference type="InterPro" id="IPR003029">
    <property type="entry name" value="S1_domain"/>
</dbReference>
<evidence type="ECO:0000313" key="9">
    <source>
        <dbReference type="EMBL" id="OZI61527.1"/>
    </source>
</evidence>
<dbReference type="PRINTS" id="PR00681">
    <property type="entry name" value="RIBOSOMALS1"/>
</dbReference>
<accession>A0A261UJ09</accession>
<dbReference type="FunFam" id="2.40.50.140:FF:000018">
    <property type="entry name" value="30S ribosomal protein S1"/>
    <property type="match status" value="1"/>
</dbReference>
<evidence type="ECO:0000256" key="5">
    <source>
        <dbReference type="ARBA" id="ARBA00023274"/>
    </source>
</evidence>
<dbReference type="PROSITE" id="PS50126">
    <property type="entry name" value="S1"/>
    <property type="match status" value="6"/>
</dbReference>
<comment type="similarity">
    <text evidence="1">Belongs to the bacterial ribosomal protein bS1 family.</text>
</comment>
<feature type="domain" description="S1 motif" evidence="8">
    <location>
        <begin position="39"/>
        <end position="105"/>
    </location>
</feature>
<keyword evidence="3" id="KW-0694">RNA-binding</keyword>
<dbReference type="InterPro" id="IPR035104">
    <property type="entry name" value="Ribosomal_protein_S1-like"/>
</dbReference>
<dbReference type="NCBIfam" id="NF005208">
    <property type="entry name" value="PRK06676.1"/>
    <property type="match status" value="1"/>
</dbReference>
<dbReference type="FunFam" id="2.40.50.140:FF:000011">
    <property type="entry name" value="30S ribosomal protein S1"/>
    <property type="match status" value="1"/>
</dbReference>
<dbReference type="EMBL" id="NEVS01000004">
    <property type="protein sequence ID" value="OZI61527.1"/>
    <property type="molecule type" value="Genomic_DNA"/>
</dbReference>
<dbReference type="FunFam" id="2.40.50.140:FF:000016">
    <property type="entry name" value="30S ribosomal protein S1"/>
    <property type="match status" value="1"/>
</dbReference>
<comment type="caution">
    <text evidence="9">The sequence shown here is derived from an EMBL/GenBank/DDBJ whole genome shotgun (WGS) entry which is preliminary data.</text>
</comment>
<evidence type="ECO:0000256" key="6">
    <source>
        <dbReference type="ARBA" id="ARBA00035293"/>
    </source>
</evidence>
<dbReference type="GO" id="GO:0003735">
    <property type="term" value="F:structural constituent of ribosome"/>
    <property type="evidence" value="ECO:0007669"/>
    <property type="project" value="InterPro"/>
</dbReference>
<dbReference type="Pfam" id="PF00575">
    <property type="entry name" value="S1"/>
    <property type="match status" value="6"/>
</dbReference>
<dbReference type="NCBIfam" id="TIGR00717">
    <property type="entry name" value="rpsA"/>
    <property type="match status" value="1"/>
</dbReference>
<reference evidence="10" key="1">
    <citation type="submission" date="2017-05" db="EMBL/GenBank/DDBJ databases">
        <title>Complete and WGS of Bordetella genogroups.</title>
        <authorList>
            <person name="Spilker T."/>
            <person name="Lipuma J."/>
        </authorList>
    </citation>
    <scope>NUCLEOTIDE SEQUENCE [LARGE SCALE GENOMIC DNA]</scope>
    <source>
        <strain evidence="10">AU8856</strain>
    </source>
</reference>
<keyword evidence="4 9" id="KW-0689">Ribosomal protein</keyword>
<evidence type="ECO:0000256" key="1">
    <source>
        <dbReference type="ARBA" id="ARBA00006767"/>
    </source>
</evidence>
<sequence length="579" mass="63299">MDFNSMSSNPSTAVLDAMGSESFADLFAQSLKNQDMKSGEVISAEVVRIDHNFVVVNAGLKSEALIPLEEFLNDQGEVEVNPGDFVSVAIDSLENGYGDTILSRDRAKRLSAWLQLEQALDNGELVTGTITGKVKGGLTVMTNGIRAFLPGSLVDLRPVKDTTPYEGKTLEFKVIKLDRKRNNVVLSRRQVLEASMGEERQKLLETLHEGAVVKGVVKNITDYGAFVDLGGIDGLLHITDMAWRRVRHPSEVLQVGQEVEAKVLKFDQEKSRVSLGVKQLGEDPWVGLARRYPQGTRLFGKVTNLTDYGAFVEVEAGIEGLVHVSEMDWTNKNVDPRKVVTLGEEVEVMVLEIDEDRRRISLGMKQCRQNPWEEFATNFKRGDKVQGAIKSITDFGVFVGLPGGIDGLVHLSDLSWTESGEEAVRNFKKGDEIEAVVLGIDTDKERISLGIKQLEGDPFNNFVATHDKGAVVPGTIKSVEPKGAVVTLSVDVEGYLRASEISSGRVEDATTVLNAGDNIEAMIVNVDRKTRSIQLSIKARDNAETADTIQRMSEASASSGTTNLGALLKAKLDQQRNDG</sequence>
<dbReference type="SMART" id="SM00316">
    <property type="entry name" value="S1"/>
    <property type="match status" value="6"/>
</dbReference>
<feature type="domain" description="S1 motif" evidence="8">
    <location>
        <begin position="210"/>
        <end position="278"/>
    </location>
</feature>